<dbReference type="PANTHER" id="PTHR10000">
    <property type="entry name" value="PHOSPHOSERINE PHOSPHATASE"/>
    <property type="match status" value="1"/>
</dbReference>
<keyword evidence="2" id="KW-1185">Reference proteome</keyword>
<dbReference type="PROSITE" id="PS01229">
    <property type="entry name" value="COF_2"/>
    <property type="match status" value="1"/>
</dbReference>
<evidence type="ECO:0008006" key="3">
    <source>
        <dbReference type="Google" id="ProtNLM"/>
    </source>
</evidence>
<dbReference type="Gene3D" id="3.40.50.1000">
    <property type="entry name" value="HAD superfamily/HAD-like"/>
    <property type="match status" value="1"/>
</dbReference>
<accession>A0A1H8IGN1</accession>
<dbReference type="GO" id="GO:0005829">
    <property type="term" value="C:cytosol"/>
    <property type="evidence" value="ECO:0007669"/>
    <property type="project" value="TreeGrafter"/>
</dbReference>
<dbReference type="InterPro" id="IPR036412">
    <property type="entry name" value="HAD-like_sf"/>
</dbReference>
<dbReference type="NCBIfam" id="TIGR00099">
    <property type="entry name" value="Cof-subfamily"/>
    <property type="match status" value="1"/>
</dbReference>
<dbReference type="SFLD" id="SFLDG01144">
    <property type="entry name" value="C2.B.4:_PGP_Like"/>
    <property type="match status" value="1"/>
</dbReference>
<name>A0A1H8IGN1_9BACI</name>
<dbReference type="Gene3D" id="3.30.1240.10">
    <property type="match status" value="1"/>
</dbReference>
<sequence length="260" mass="29253">MNKKSVIFFDIDGTLLNEQKQMPQSTKAAIEQLKSDGHLVAIATGRAPFMYEQIREELGINTYVSYNGSYVVLEGKVIFTNPLNKDALLAMTKEGLENDHPIVYMDEHDMRANVPDHAYINESIESLKVGRFPTHDPDYHQGRDLYQSLFFCTEGEEEHYRQRYDSFTFVRWHPLSVDILPKGGSKAHGIKQVINALAISEENVYAFGDGLNDVEMLTTVKNSVAMDNGHQAAKEAAKLVTKSVDDDGIYHGLKQLGLIK</sequence>
<dbReference type="Proteomes" id="UP000199300">
    <property type="component" value="Unassembled WGS sequence"/>
</dbReference>
<protein>
    <recommendedName>
        <fullName evidence="3">Cof subfamily of IIB subfamily of haloacid dehalogenase superfamily/HAD-superfamily hydrolase, subfamily IIB</fullName>
    </recommendedName>
</protein>
<dbReference type="AlphaFoldDB" id="A0A1H8IGN1"/>
<dbReference type="NCBIfam" id="TIGR01484">
    <property type="entry name" value="HAD-SF-IIB"/>
    <property type="match status" value="1"/>
</dbReference>
<organism evidence="1 2">
    <name type="scientific">Amphibacillus marinus</name>
    <dbReference type="NCBI Taxonomy" id="872970"/>
    <lineage>
        <taxon>Bacteria</taxon>
        <taxon>Bacillati</taxon>
        <taxon>Bacillota</taxon>
        <taxon>Bacilli</taxon>
        <taxon>Bacillales</taxon>
        <taxon>Bacillaceae</taxon>
        <taxon>Amphibacillus</taxon>
    </lineage>
</organism>
<dbReference type="InterPro" id="IPR006379">
    <property type="entry name" value="HAD-SF_hydro_IIB"/>
</dbReference>
<dbReference type="SUPFAM" id="SSF56784">
    <property type="entry name" value="HAD-like"/>
    <property type="match status" value="1"/>
</dbReference>
<proteinExistence type="predicted"/>
<dbReference type="SFLD" id="SFLDG01140">
    <property type="entry name" value="C2.B:_Phosphomannomutase_and_P"/>
    <property type="match status" value="1"/>
</dbReference>
<dbReference type="OrthoDB" id="9810101at2"/>
<dbReference type="RefSeq" id="WP_091494665.1">
    <property type="nucleotide sequence ID" value="NZ_FODJ01000001.1"/>
</dbReference>
<dbReference type="PANTHER" id="PTHR10000:SF25">
    <property type="entry name" value="PHOSPHATASE YKRA-RELATED"/>
    <property type="match status" value="1"/>
</dbReference>
<gene>
    <name evidence="1" type="ORF">SAMN04488134_101608</name>
</gene>
<dbReference type="SFLD" id="SFLDS00003">
    <property type="entry name" value="Haloacid_Dehalogenase"/>
    <property type="match status" value="1"/>
</dbReference>
<dbReference type="STRING" id="872970.SAMN04488134_101608"/>
<dbReference type="InterPro" id="IPR023214">
    <property type="entry name" value="HAD_sf"/>
</dbReference>
<reference evidence="1 2" key="1">
    <citation type="submission" date="2016-10" db="EMBL/GenBank/DDBJ databases">
        <authorList>
            <person name="de Groot N.N."/>
        </authorList>
    </citation>
    <scope>NUCLEOTIDE SEQUENCE [LARGE SCALE GENOMIC DNA]</scope>
    <source>
        <strain evidence="1 2">CGMCC 1.10434</strain>
    </source>
</reference>
<evidence type="ECO:0000313" key="1">
    <source>
        <dbReference type="EMBL" id="SEN67386.1"/>
    </source>
</evidence>
<dbReference type="InterPro" id="IPR000150">
    <property type="entry name" value="Cof"/>
</dbReference>
<dbReference type="EMBL" id="FODJ01000001">
    <property type="protein sequence ID" value="SEN67386.1"/>
    <property type="molecule type" value="Genomic_DNA"/>
</dbReference>
<evidence type="ECO:0000313" key="2">
    <source>
        <dbReference type="Proteomes" id="UP000199300"/>
    </source>
</evidence>
<dbReference type="CDD" id="cd07517">
    <property type="entry name" value="HAD_HPP"/>
    <property type="match status" value="1"/>
</dbReference>
<dbReference type="GO" id="GO:0000287">
    <property type="term" value="F:magnesium ion binding"/>
    <property type="evidence" value="ECO:0007669"/>
    <property type="project" value="TreeGrafter"/>
</dbReference>
<dbReference type="GO" id="GO:0016791">
    <property type="term" value="F:phosphatase activity"/>
    <property type="evidence" value="ECO:0007669"/>
    <property type="project" value="UniProtKB-ARBA"/>
</dbReference>
<dbReference type="Pfam" id="PF08282">
    <property type="entry name" value="Hydrolase_3"/>
    <property type="match status" value="1"/>
</dbReference>
<dbReference type="PROSITE" id="PS01228">
    <property type="entry name" value="COF_1"/>
    <property type="match status" value="1"/>
</dbReference>